<dbReference type="RefSeq" id="WP_044629597.1">
    <property type="nucleotide sequence ID" value="NZ_AP022869.1"/>
</dbReference>
<dbReference type="EMBL" id="FSQX01000001">
    <property type="protein sequence ID" value="SIN76887.1"/>
    <property type="molecule type" value="Genomic_DNA"/>
</dbReference>
<dbReference type="SUPFAM" id="SSF140566">
    <property type="entry name" value="FlgN-like"/>
    <property type="match status" value="1"/>
</dbReference>
<evidence type="ECO:0000256" key="3">
    <source>
        <dbReference type="ARBA" id="ARBA00022795"/>
    </source>
</evidence>
<accession>A0A0D7UX76</accession>
<keyword evidence="3" id="KW-1005">Bacterial flagellum biogenesis</keyword>
<keyword evidence="4" id="KW-0175">Coiled coil</keyword>
<evidence type="ECO:0000256" key="4">
    <source>
        <dbReference type="SAM" id="Coils"/>
    </source>
</evidence>
<dbReference type="Proteomes" id="UP000185024">
    <property type="component" value="Unassembled WGS sequence"/>
</dbReference>
<name>A0A0D7UX76_9GAMM</name>
<comment type="similarity">
    <text evidence="2">Belongs to the FlgN family.</text>
</comment>
<evidence type="ECO:0000313" key="7">
    <source>
        <dbReference type="Proteomes" id="UP000185024"/>
    </source>
</evidence>
<evidence type="ECO:0000313" key="8">
    <source>
        <dbReference type="Proteomes" id="UP000501053"/>
    </source>
</evidence>
<evidence type="ECO:0000313" key="6">
    <source>
        <dbReference type="EMBL" id="SIN76887.1"/>
    </source>
</evidence>
<reference evidence="6 7" key="1">
    <citation type="submission" date="2016-11" db="EMBL/GenBank/DDBJ databases">
        <authorList>
            <person name="Jaros S."/>
            <person name="Januszkiewicz K."/>
            <person name="Wedrychowicz H."/>
        </authorList>
    </citation>
    <scope>NUCLEOTIDE SEQUENCE [LARGE SCALE GENOMIC DNA]</scope>
    <source>
        <strain evidence="6 7">ACAM 239</strain>
    </source>
</reference>
<reference evidence="5 8" key="2">
    <citation type="submission" date="2020-03" db="EMBL/GenBank/DDBJ databases">
        <title>Complete Genome Sequence of Halomonas meridiana strain Eplume2, isolated from hydrothermal-plume in the north east Pacific Ocean.</title>
        <authorList>
            <person name="Kurihara Y."/>
            <person name="Kawai S."/>
            <person name="Sakai A."/>
            <person name="Galipon J."/>
            <person name="Arakawa K."/>
        </authorList>
    </citation>
    <scope>NUCLEOTIDE SEQUENCE [LARGE SCALE GENOMIC DNA]</scope>
    <source>
        <strain evidence="5 8">Eplume2</strain>
    </source>
</reference>
<evidence type="ECO:0000256" key="2">
    <source>
        <dbReference type="ARBA" id="ARBA00007703"/>
    </source>
</evidence>
<proteinExistence type="inferred from homology"/>
<feature type="coiled-coil region" evidence="4">
    <location>
        <begin position="11"/>
        <end position="65"/>
    </location>
</feature>
<keyword evidence="6" id="KW-0969">Cilium</keyword>
<dbReference type="OrthoDB" id="6238586at2"/>
<evidence type="ECO:0000256" key="1">
    <source>
        <dbReference type="ARBA" id="ARBA00002397"/>
    </source>
</evidence>
<dbReference type="InterPro" id="IPR007809">
    <property type="entry name" value="FlgN-like"/>
</dbReference>
<protein>
    <submittedName>
        <fullName evidence="6">Flagella synthesis protein FlgN</fullName>
    </submittedName>
</protein>
<dbReference type="GO" id="GO:0044780">
    <property type="term" value="P:bacterial-type flagellum assembly"/>
    <property type="evidence" value="ECO:0007669"/>
    <property type="project" value="InterPro"/>
</dbReference>
<evidence type="ECO:0000313" key="5">
    <source>
        <dbReference type="EMBL" id="BCB72177.1"/>
    </source>
</evidence>
<comment type="function">
    <text evidence="1">Required for the efficient initiation of filament assembly.</text>
</comment>
<dbReference type="GeneID" id="97276544"/>
<keyword evidence="6" id="KW-0282">Flagellum</keyword>
<dbReference type="AlphaFoldDB" id="A0A0D7UX76"/>
<keyword evidence="6" id="KW-0966">Cell projection</keyword>
<dbReference type="Proteomes" id="UP000501053">
    <property type="component" value="Chromosome"/>
</dbReference>
<dbReference type="EMBL" id="AP022869">
    <property type="protein sequence ID" value="BCB72177.1"/>
    <property type="molecule type" value="Genomic_DNA"/>
</dbReference>
<keyword evidence="8" id="KW-1185">Reference proteome</keyword>
<organism evidence="6 7">
    <name type="scientific">Vreelandella aquamarina</name>
    <dbReference type="NCBI Taxonomy" id="77097"/>
    <lineage>
        <taxon>Bacteria</taxon>
        <taxon>Pseudomonadati</taxon>
        <taxon>Pseudomonadota</taxon>
        <taxon>Gammaproteobacteria</taxon>
        <taxon>Oceanospirillales</taxon>
        <taxon>Halomonadaceae</taxon>
        <taxon>Vreelandella</taxon>
    </lineage>
</organism>
<dbReference type="PATRIC" id="fig|29570.3.peg.922"/>
<sequence length="149" mass="16498">MSLSRLLSSQLQRLEDLIALLSSEQEQLTKGSIDGDILTDIAGKKQALLEELERMEVLRRGVQAKLGYPEGAPGAKLAATDADCLATWESLLEKSERVSRMNALTGQMLSLRMKHNQEMLDYIRQIAEKTLYKPNGRNSAQPGRINASA</sequence>
<gene>
    <name evidence="5" type="ORF">HMEPL2_25280</name>
    <name evidence="6" type="ORF">SAMN05878438_3349</name>
</gene>
<dbReference type="Gene3D" id="1.20.58.300">
    <property type="entry name" value="FlgN-like"/>
    <property type="match status" value="1"/>
</dbReference>
<dbReference type="InterPro" id="IPR036679">
    <property type="entry name" value="FlgN-like_sf"/>
</dbReference>
<dbReference type="Pfam" id="PF05130">
    <property type="entry name" value="FlgN"/>
    <property type="match status" value="1"/>
</dbReference>